<dbReference type="PANTHER" id="PTHR12228">
    <property type="entry name" value="TRANSCRIPTION INITIATION FACTOR TFIID 55 KD SUBUNIT-RELATED"/>
    <property type="match status" value="1"/>
</dbReference>
<reference evidence="9" key="2">
    <citation type="submission" date="2019-10" db="EMBL/GenBank/DDBJ databases">
        <authorList>
            <consortium name="NCBI Genome Project"/>
        </authorList>
    </citation>
    <scope>NUCLEOTIDE SEQUENCE</scope>
    <source>
        <strain evidence="9">NI907</strain>
    </source>
</reference>
<dbReference type="RefSeq" id="XP_030985592.1">
    <property type="nucleotide sequence ID" value="XM_031124229.1"/>
</dbReference>
<dbReference type="GO" id="GO:0051123">
    <property type="term" value="P:RNA polymerase II preinitiation complex assembly"/>
    <property type="evidence" value="ECO:0007669"/>
    <property type="project" value="TreeGrafter"/>
</dbReference>
<organism evidence="8 9">
    <name type="scientific">Pyricularia grisea</name>
    <name type="common">Crabgrass-specific blast fungus</name>
    <name type="synonym">Magnaporthe grisea</name>
    <dbReference type="NCBI Taxonomy" id="148305"/>
    <lineage>
        <taxon>Eukaryota</taxon>
        <taxon>Fungi</taxon>
        <taxon>Dikarya</taxon>
        <taxon>Ascomycota</taxon>
        <taxon>Pezizomycotina</taxon>
        <taxon>Sordariomycetes</taxon>
        <taxon>Sordariomycetidae</taxon>
        <taxon>Magnaporthales</taxon>
        <taxon>Pyriculariaceae</taxon>
        <taxon>Pyricularia</taxon>
    </lineage>
</organism>
<comment type="similarity">
    <text evidence="2">Belongs to the TAF7 family.</text>
</comment>
<dbReference type="PANTHER" id="PTHR12228:SF0">
    <property type="entry name" value="TATA-BOX BINDING PROTEIN ASSOCIATED FACTOR 7"/>
    <property type="match status" value="1"/>
</dbReference>
<dbReference type="GeneID" id="41959138"/>
<keyword evidence="8" id="KW-1185">Reference proteome</keyword>
<reference evidence="9" key="1">
    <citation type="journal article" date="2019" name="Mol. Biol. Evol.">
        <title>Blast fungal genomes show frequent chromosomal changes, gene gains and losses, and effector gene turnover.</title>
        <authorList>
            <person name="Gomez Luciano L.B."/>
            <person name="Jason Tsai I."/>
            <person name="Chuma I."/>
            <person name="Tosa Y."/>
            <person name="Chen Y.H."/>
            <person name="Li J.Y."/>
            <person name="Li M.Y."/>
            <person name="Jade Lu M.Y."/>
            <person name="Nakayashiki H."/>
            <person name="Li W.H."/>
        </authorList>
    </citation>
    <scope>NUCLEOTIDE SEQUENCE</scope>
    <source>
        <strain evidence="9">NI907</strain>
    </source>
</reference>
<dbReference type="InterPro" id="IPR037817">
    <property type="entry name" value="TAF7"/>
</dbReference>
<dbReference type="AlphaFoldDB" id="A0A6P8BEM0"/>
<feature type="region of interest" description="Disordered" evidence="6">
    <location>
        <begin position="354"/>
        <end position="476"/>
    </location>
</feature>
<proteinExistence type="inferred from homology"/>
<dbReference type="GO" id="GO:0005669">
    <property type="term" value="C:transcription factor TFIID complex"/>
    <property type="evidence" value="ECO:0007669"/>
    <property type="project" value="InterPro"/>
</dbReference>
<evidence type="ECO:0000259" key="7">
    <source>
        <dbReference type="SMART" id="SM01370"/>
    </source>
</evidence>
<evidence type="ECO:0000313" key="8">
    <source>
        <dbReference type="Proteomes" id="UP000515153"/>
    </source>
</evidence>
<accession>A0A6P8BEM0</accession>
<feature type="region of interest" description="Disordered" evidence="6">
    <location>
        <begin position="516"/>
        <end position="537"/>
    </location>
</feature>
<dbReference type="Pfam" id="PF04658">
    <property type="entry name" value="TAFII55_N"/>
    <property type="match status" value="1"/>
</dbReference>
<gene>
    <name evidence="9" type="ORF">PgNI_04178</name>
</gene>
<feature type="compositionally biased region" description="Low complexity" evidence="6">
    <location>
        <begin position="424"/>
        <end position="439"/>
    </location>
</feature>
<dbReference type="SMART" id="SM01370">
    <property type="entry name" value="TAFII55_N"/>
    <property type="match status" value="1"/>
</dbReference>
<evidence type="ECO:0000256" key="6">
    <source>
        <dbReference type="SAM" id="MobiDB-lite"/>
    </source>
</evidence>
<evidence type="ECO:0000313" key="9">
    <source>
        <dbReference type="RefSeq" id="XP_030985592.1"/>
    </source>
</evidence>
<evidence type="ECO:0000256" key="3">
    <source>
        <dbReference type="ARBA" id="ARBA00023015"/>
    </source>
</evidence>
<sequence>MDQPSQTPVPAKPKLKLKVSSSSGIPTIRSATTPTAQNGNFATPTVTDSPATASKSKIKFKVGTKSQPATPATEISQPAYPSNKPAAPTSAPKIPVKTKAGRVTKPSAKKRAKDDALSDDEVALPQSVKRIKLNPKTPTSPAVKVKVKNKGHVPVRPNGDGYDSELEDREIDPVVEEQCILRYEGGVEEDLEYLSQMIEQGRIGPPTGANISNKDKAAAQFGLKWLPGTDNRRAVVRIRSNIYAAVLLDLPTITESMKSFNKKDFMKSADICQMLLIYKKVKDEAEAKTAPLPAITRDKEHKWPHGLTPPLHDVYNRRFRKRLSKKEIEDKEAELRRLQAADEAAVSTRYEIVTIGEDGRPESPEHDDEQDAEGEEDDVDPMLEQGGDEDDNMDLEAEFYEALLVQEEQRGMGVDEAPEDDAVAETPAPTQTEAATPAEESGDDEDGEDADSGEEGDDAAEAEAAEKEDEDEEIANARAAIEQIKAKILSVQAPILKARLQQSLKSAEKQLESLLAERAAAAEGSEDEDGGDVSEED</sequence>
<dbReference type="KEGG" id="pgri:PgNI_04178"/>
<comment type="subcellular location">
    <subcellularLocation>
        <location evidence="1">Nucleus</location>
    </subcellularLocation>
</comment>
<feature type="compositionally biased region" description="Polar residues" evidence="6">
    <location>
        <begin position="64"/>
        <end position="80"/>
    </location>
</feature>
<feature type="compositionally biased region" description="Acidic residues" evidence="6">
    <location>
        <begin position="524"/>
        <end position="537"/>
    </location>
</feature>
<keyword evidence="4" id="KW-0804">Transcription</keyword>
<feature type="region of interest" description="Disordered" evidence="6">
    <location>
        <begin position="1"/>
        <end position="123"/>
    </location>
</feature>
<evidence type="ECO:0000256" key="5">
    <source>
        <dbReference type="ARBA" id="ARBA00023242"/>
    </source>
</evidence>
<dbReference type="OrthoDB" id="153872at2759"/>
<dbReference type="CDD" id="cd08047">
    <property type="entry name" value="TAF7"/>
    <property type="match status" value="1"/>
</dbReference>
<protein>
    <recommendedName>
        <fullName evidence="7">TAFII55 protein conserved region domain-containing protein</fullName>
    </recommendedName>
</protein>
<evidence type="ECO:0000256" key="1">
    <source>
        <dbReference type="ARBA" id="ARBA00004123"/>
    </source>
</evidence>
<dbReference type="InterPro" id="IPR006751">
    <property type="entry name" value="TAFII55_prot_cons_reg"/>
</dbReference>
<feature type="compositionally biased region" description="Acidic residues" evidence="6">
    <location>
        <begin position="440"/>
        <end position="474"/>
    </location>
</feature>
<evidence type="ECO:0000256" key="4">
    <source>
        <dbReference type="ARBA" id="ARBA00023163"/>
    </source>
</evidence>
<keyword evidence="3" id="KW-0805">Transcription regulation</keyword>
<feature type="compositionally biased region" description="Basic residues" evidence="6">
    <location>
        <begin position="99"/>
        <end position="111"/>
    </location>
</feature>
<dbReference type="Proteomes" id="UP000515153">
    <property type="component" value="Unplaced"/>
</dbReference>
<feature type="compositionally biased region" description="Polar residues" evidence="6">
    <location>
        <begin position="29"/>
        <end position="55"/>
    </location>
</feature>
<keyword evidence="5" id="KW-0539">Nucleus</keyword>
<reference evidence="9" key="3">
    <citation type="submission" date="2025-08" db="UniProtKB">
        <authorList>
            <consortium name="RefSeq"/>
        </authorList>
    </citation>
    <scope>IDENTIFICATION</scope>
    <source>
        <strain evidence="9">NI907</strain>
    </source>
</reference>
<name>A0A6P8BEM0_PYRGI</name>
<feature type="compositionally biased region" description="Acidic residues" evidence="6">
    <location>
        <begin position="365"/>
        <end position="399"/>
    </location>
</feature>
<evidence type="ECO:0000256" key="2">
    <source>
        <dbReference type="ARBA" id="ARBA00009368"/>
    </source>
</evidence>
<feature type="domain" description="TAFII55 protein conserved region" evidence="7">
    <location>
        <begin position="175"/>
        <end position="347"/>
    </location>
</feature>
<dbReference type="GO" id="GO:0016251">
    <property type="term" value="F:RNA polymerase II general transcription initiation factor activity"/>
    <property type="evidence" value="ECO:0007669"/>
    <property type="project" value="TreeGrafter"/>
</dbReference>